<dbReference type="GO" id="GO:0045454">
    <property type="term" value="P:cell redox homeostasis"/>
    <property type="evidence" value="ECO:0007669"/>
    <property type="project" value="TreeGrafter"/>
</dbReference>
<dbReference type="AlphaFoldDB" id="A0A0U4BFK5"/>
<dbReference type="InterPro" id="IPR013766">
    <property type="entry name" value="Thioredoxin_domain"/>
</dbReference>
<dbReference type="InterPro" id="IPR036929">
    <property type="entry name" value="DsbDN_sf"/>
</dbReference>
<organism evidence="10 11">
    <name type="scientific">Hymenobacter sedentarius</name>
    <dbReference type="NCBI Taxonomy" id="1411621"/>
    <lineage>
        <taxon>Bacteria</taxon>
        <taxon>Pseudomonadati</taxon>
        <taxon>Bacteroidota</taxon>
        <taxon>Cytophagia</taxon>
        <taxon>Cytophagales</taxon>
        <taxon>Hymenobacteraceae</taxon>
        <taxon>Hymenobacter</taxon>
    </lineage>
</organism>
<keyword evidence="11" id="KW-1185">Reference proteome</keyword>
<dbReference type="PANTHER" id="PTHR32234">
    <property type="entry name" value="THIOL:DISULFIDE INTERCHANGE PROTEIN DSBD"/>
    <property type="match status" value="1"/>
</dbReference>
<feature type="transmembrane region" description="Helical" evidence="7">
    <location>
        <begin position="411"/>
        <end position="431"/>
    </location>
</feature>
<evidence type="ECO:0000259" key="9">
    <source>
        <dbReference type="PROSITE" id="PS51352"/>
    </source>
</evidence>
<evidence type="ECO:0000256" key="3">
    <source>
        <dbReference type="ARBA" id="ARBA00022692"/>
    </source>
</evidence>
<dbReference type="InterPro" id="IPR028250">
    <property type="entry name" value="DsbDN"/>
</dbReference>
<evidence type="ECO:0000256" key="8">
    <source>
        <dbReference type="SAM" id="SignalP"/>
    </source>
</evidence>
<sequence length="741" mass="79722">MKNYLMVKFLLLWLGVVVPATAQILTPTHLSTALSRPTAKVGEEIELVVNARIDDKWHLYASDFSDEVGPVVFTLTFKPSPAYALVGKLQSIKSHHEQDEVFKGEVAFWEKTGQMRQRIKVLKPGPLTITAAADYQSCTTVDGRCVPGNETLSFGPIAVTGAAAPAKSVGAADPNPGPAKTEVATAPAAAPAVAAPAATAPADSATQLAAATAPALPGDDVPSAAQDAKVTAAAPAATATAPENPVRKAGGLWGFAFLAFTFGLAALVTPCVFPMVPMTVSLFTSGNDSRQRGILKALVYGASIIGIYVLMGVLVSVLLGEDGPNLISTHWLPNLIFFAVFVVFGLSFLGLFEITLPHQIVNTVDTQADKGGWAGIFFMALTLVVVSFSCTAPIVGSILSLAARGERIQPIVGMLGFSLAFALPFTLFAIFPSWLKSLPRSGGWLNTVKVVLGFVELMLALKFLSTADLAYHWQLLNRDVYIVLWIVLSALLGFYLLGKFRLSHDSPLDHLSVGRLLMAVLAFAFTVYLVPGLFGAPLPLLAGYLPPQSKHDFSLATAENGGSPALAASGKTQQCEAPRFGEFLELPHNLNGYFDLEQAKRCARQQHKPIFIDFTGHACVNCRKMEATVWSDPQVLERLRNDYVVVALYVDDKTELPEKEWYTSARDQQLKTTLGKQNADLQVTRYGFNAQPYYVIIDPDDAASKPLIAPIAYEPDVAQFSAFLQAGLQQFSNQRAPVAKR</sequence>
<name>A0A0U4BFK5_9BACT</name>
<dbReference type="Proteomes" id="UP000059542">
    <property type="component" value="Chromosome"/>
</dbReference>
<keyword evidence="2" id="KW-1003">Cell membrane</keyword>
<dbReference type="PANTHER" id="PTHR32234:SF0">
    <property type="entry name" value="THIOL:DISULFIDE INTERCHANGE PROTEIN DSBD"/>
    <property type="match status" value="1"/>
</dbReference>
<comment type="subcellular location">
    <subcellularLocation>
        <location evidence="1">Cell membrane</location>
        <topology evidence="1">Multi-pass membrane protein</topology>
    </subcellularLocation>
</comment>
<keyword evidence="5 7" id="KW-1133">Transmembrane helix</keyword>
<feature type="signal peptide" evidence="8">
    <location>
        <begin position="1"/>
        <end position="22"/>
    </location>
</feature>
<dbReference type="Pfam" id="PF02683">
    <property type="entry name" value="DsbD_TM"/>
    <property type="match status" value="1"/>
</dbReference>
<evidence type="ECO:0000256" key="5">
    <source>
        <dbReference type="ARBA" id="ARBA00022989"/>
    </source>
</evidence>
<dbReference type="GO" id="GO:0017004">
    <property type="term" value="P:cytochrome complex assembly"/>
    <property type="evidence" value="ECO:0007669"/>
    <property type="project" value="UniProtKB-KW"/>
</dbReference>
<dbReference type="Pfam" id="PF11412">
    <property type="entry name" value="DsbD_N"/>
    <property type="match status" value="1"/>
</dbReference>
<feature type="transmembrane region" description="Helical" evidence="7">
    <location>
        <begin position="297"/>
        <end position="319"/>
    </location>
</feature>
<feature type="transmembrane region" description="Helical" evidence="7">
    <location>
        <begin position="373"/>
        <end position="399"/>
    </location>
</feature>
<feature type="transmembrane region" description="Helical" evidence="7">
    <location>
        <begin position="331"/>
        <end position="352"/>
    </location>
</feature>
<dbReference type="KEGG" id="hyg:AUC43_09680"/>
<feature type="transmembrane region" description="Helical" evidence="7">
    <location>
        <begin position="481"/>
        <end position="498"/>
    </location>
</feature>
<keyword evidence="4" id="KW-0201">Cytochrome c-type biogenesis</keyword>
<dbReference type="SUPFAM" id="SSF52833">
    <property type="entry name" value="Thioredoxin-like"/>
    <property type="match status" value="1"/>
</dbReference>
<dbReference type="Pfam" id="PF13899">
    <property type="entry name" value="Thioredoxin_7"/>
    <property type="match status" value="1"/>
</dbReference>
<dbReference type="STRING" id="1411621.AUC43_09680"/>
<dbReference type="Gene3D" id="2.60.40.1250">
    <property type="entry name" value="Thiol:disulfide interchange protein DsbD, N-terminal domain"/>
    <property type="match status" value="1"/>
</dbReference>
<dbReference type="GO" id="GO:0015035">
    <property type="term" value="F:protein-disulfide reductase activity"/>
    <property type="evidence" value="ECO:0007669"/>
    <property type="project" value="TreeGrafter"/>
</dbReference>
<evidence type="ECO:0000256" key="6">
    <source>
        <dbReference type="ARBA" id="ARBA00023136"/>
    </source>
</evidence>
<dbReference type="GO" id="GO:0005886">
    <property type="term" value="C:plasma membrane"/>
    <property type="evidence" value="ECO:0007669"/>
    <property type="project" value="UniProtKB-SubCell"/>
</dbReference>
<keyword evidence="6 7" id="KW-0472">Membrane</keyword>
<feature type="chain" id="PRO_5006847096" evidence="8">
    <location>
        <begin position="23"/>
        <end position="741"/>
    </location>
</feature>
<dbReference type="EMBL" id="CP013909">
    <property type="protein sequence ID" value="ALW85339.1"/>
    <property type="molecule type" value="Genomic_DNA"/>
</dbReference>
<dbReference type="InterPro" id="IPR003834">
    <property type="entry name" value="Cyt_c_assmbl_TM_dom"/>
</dbReference>
<dbReference type="PROSITE" id="PS51352">
    <property type="entry name" value="THIOREDOXIN_2"/>
    <property type="match status" value="1"/>
</dbReference>
<keyword evidence="3 7" id="KW-0812">Transmembrane</keyword>
<protein>
    <submittedName>
        <fullName evidence="10">Disulfide bond formation protein DsbD</fullName>
    </submittedName>
</protein>
<dbReference type="RefSeq" id="WP_068192415.1">
    <property type="nucleotide sequence ID" value="NZ_CP013909.1"/>
</dbReference>
<feature type="transmembrane region" description="Helical" evidence="7">
    <location>
        <begin position="443"/>
        <end position="461"/>
    </location>
</feature>
<evidence type="ECO:0000256" key="4">
    <source>
        <dbReference type="ARBA" id="ARBA00022748"/>
    </source>
</evidence>
<evidence type="ECO:0000313" key="11">
    <source>
        <dbReference type="Proteomes" id="UP000059542"/>
    </source>
</evidence>
<dbReference type="InterPro" id="IPR036249">
    <property type="entry name" value="Thioredoxin-like_sf"/>
</dbReference>
<keyword evidence="8" id="KW-0732">Signal</keyword>
<evidence type="ECO:0000313" key="10">
    <source>
        <dbReference type="EMBL" id="ALW85339.1"/>
    </source>
</evidence>
<dbReference type="Gene3D" id="3.40.30.10">
    <property type="entry name" value="Glutaredoxin"/>
    <property type="match status" value="1"/>
</dbReference>
<proteinExistence type="predicted"/>
<feature type="transmembrane region" description="Helical" evidence="7">
    <location>
        <begin position="252"/>
        <end position="276"/>
    </location>
</feature>
<feature type="domain" description="Thioredoxin" evidence="9">
    <location>
        <begin position="544"/>
        <end position="729"/>
    </location>
</feature>
<gene>
    <name evidence="10" type="ORF">AUC43_09680</name>
</gene>
<evidence type="ECO:0000256" key="1">
    <source>
        <dbReference type="ARBA" id="ARBA00004651"/>
    </source>
</evidence>
<accession>A0A0U4BFK5</accession>
<reference evidence="10 11" key="1">
    <citation type="submission" date="2015-12" db="EMBL/GenBank/DDBJ databases">
        <authorList>
            <person name="Shamseldin A."/>
            <person name="Moawad H."/>
            <person name="Abd El-Rahim W.M."/>
            <person name="Sadowsky M.J."/>
        </authorList>
    </citation>
    <scope>NUCLEOTIDE SEQUENCE [LARGE SCALE GENOMIC DNA]</scope>
    <source>
        <strain evidence="10 11">DG5B</strain>
    </source>
</reference>
<feature type="transmembrane region" description="Helical" evidence="7">
    <location>
        <begin position="519"/>
        <end position="545"/>
    </location>
</feature>
<evidence type="ECO:0000256" key="7">
    <source>
        <dbReference type="SAM" id="Phobius"/>
    </source>
</evidence>
<evidence type="ECO:0000256" key="2">
    <source>
        <dbReference type="ARBA" id="ARBA00022475"/>
    </source>
</evidence>